<proteinExistence type="predicted"/>
<sequence>MRSDPLSNVYLSDFLYLFFNSHHKYNTQKLPLKIPSILYSFKNILFPYKRWQTIITLYKLPSSSSFFFFFLPFVNEHKQILYLIYIILTFCVVLLFYLKICFY</sequence>
<dbReference type="Proteomes" id="UP001497535">
    <property type="component" value="Unassembled WGS sequence"/>
</dbReference>
<evidence type="ECO:0000313" key="2">
    <source>
        <dbReference type="Proteomes" id="UP001497535"/>
    </source>
</evidence>
<reference evidence="1" key="1">
    <citation type="submission" date="2023-11" db="EMBL/GenBank/DDBJ databases">
        <authorList>
            <person name="Poullet M."/>
        </authorList>
    </citation>
    <scope>NUCLEOTIDE SEQUENCE</scope>
    <source>
        <strain evidence="1">E1834</strain>
    </source>
</reference>
<evidence type="ECO:0000313" key="1">
    <source>
        <dbReference type="EMBL" id="CAK5080545.1"/>
    </source>
</evidence>
<accession>A0ACB0ZRB8</accession>
<keyword evidence="2" id="KW-1185">Reference proteome</keyword>
<organism evidence="1 2">
    <name type="scientific">Meloidogyne enterolobii</name>
    <name type="common">Root-knot nematode worm</name>
    <name type="synonym">Meloidogyne mayaguensis</name>
    <dbReference type="NCBI Taxonomy" id="390850"/>
    <lineage>
        <taxon>Eukaryota</taxon>
        <taxon>Metazoa</taxon>
        <taxon>Ecdysozoa</taxon>
        <taxon>Nematoda</taxon>
        <taxon>Chromadorea</taxon>
        <taxon>Rhabditida</taxon>
        <taxon>Tylenchina</taxon>
        <taxon>Tylenchomorpha</taxon>
        <taxon>Tylenchoidea</taxon>
        <taxon>Meloidogynidae</taxon>
        <taxon>Meloidogyninae</taxon>
        <taxon>Meloidogyne</taxon>
    </lineage>
</organism>
<dbReference type="EMBL" id="CAVMJV010000042">
    <property type="protein sequence ID" value="CAK5080545.1"/>
    <property type="molecule type" value="Genomic_DNA"/>
</dbReference>
<name>A0ACB0ZRB8_MELEN</name>
<gene>
    <name evidence="1" type="ORF">MENTE1834_LOCUS27720</name>
</gene>
<protein>
    <submittedName>
        <fullName evidence="1">Uncharacterized protein</fullName>
    </submittedName>
</protein>
<comment type="caution">
    <text evidence="1">The sequence shown here is derived from an EMBL/GenBank/DDBJ whole genome shotgun (WGS) entry which is preliminary data.</text>
</comment>